<dbReference type="CDD" id="cd07905">
    <property type="entry name" value="Adenylation_DNA_ligase_LigC"/>
    <property type="match status" value="1"/>
</dbReference>
<dbReference type="Pfam" id="PF04679">
    <property type="entry name" value="DNA_ligase_A_C"/>
    <property type="match status" value="1"/>
</dbReference>
<dbReference type="SUPFAM" id="SSF50249">
    <property type="entry name" value="Nucleic acid-binding proteins"/>
    <property type="match status" value="1"/>
</dbReference>
<comment type="catalytic activity">
    <reaction evidence="4">
        <text>ATP + (deoxyribonucleotide)n-3'-hydroxyl + 5'-phospho-(deoxyribonucleotide)m = (deoxyribonucleotide)n+m + AMP + diphosphate.</text>
        <dbReference type="EC" id="6.5.1.1"/>
    </reaction>
</comment>
<organism evidence="7 8">
    <name type="scientific">Naumannella halotolerans</name>
    <dbReference type="NCBI Taxonomy" id="993414"/>
    <lineage>
        <taxon>Bacteria</taxon>
        <taxon>Bacillati</taxon>
        <taxon>Actinomycetota</taxon>
        <taxon>Actinomycetes</taxon>
        <taxon>Propionibacteriales</taxon>
        <taxon>Propionibacteriaceae</taxon>
        <taxon>Naumannella</taxon>
    </lineage>
</organism>
<dbReference type="OrthoDB" id="9770771at2"/>
<dbReference type="PANTHER" id="PTHR45674:SF4">
    <property type="entry name" value="DNA LIGASE 1"/>
    <property type="match status" value="1"/>
</dbReference>
<dbReference type="PROSITE" id="PS50160">
    <property type="entry name" value="DNA_LIGASE_A3"/>
    <property type="match status" value="1"/>
</dbReference>
<dbReference type="Proteomes" id="UP000295371">
    <property type="component" value="Unassembled WGS sequence"/>
</dbReference>
<evidence type="ECO:0000313" key="7">
    <source>
        <dbReference type="EMBL" id="TDT33277.1"/>
    </source>
</evidence>
<accession>A0A4R7J9K2</accession>
<protein>
    <recommendedName>
        <fullName evidence="2">DNA ligase (ATP)</fullName>
        <ecNumber evidence="2">6.5.1.1</ecNumber>
    </recommendedName>
</protein>
<comment type="caution">
    <text evidence="7">The sequence shown here is derived from an EMBL/GenBank/DDBJ whole genome shotgun (WGS) entry which is preliminary data.</text>
</comment>
<dbReference type="Gene3D" id="3.30.470.30">
    <property type="entry name" value="DNA ligase/mRNA capping enzyme"/>
    <property type="match status" value="1"/>
</dbReference>
<dbReference type="GO" id="GO:0006281">
    <property type="term" value="P:DNA repair"/>
    <property type="evidence" value="ECO:0007669"/>
    <property type="project" value="InterPro"/>
</dbReference>
<dbReference type="Pfam" id="PF01068">
    <property type="entry name" value="DNA_ligase_A_M"/>
    <property type="match status" value="1"/>
</dbReference>
<dbReference type="InterPro" id="IPR012340">
    <property type="entry name" value="NA-bd_OB-fold"/>
</dbReference>
<dbReference type="InterPro" id="IPR012310">
    <property type="entry name" value="DNA_ligase_ATP-dep_cent"/>
</dbReference>
<dbReference type="AlphaFoldDB" id="A0A4R7J9K2"/>
<feature type="region of interest" description="Disordered" evidence="5">
    <location>
        <begin position="269"/>
        <end position="298"/>
    </location>
</feature>
<dbReference type="PANTHER" id="PTHR45674">
    <property type="entry name" value="DNA LIGASE 1/3 FAMILY MEMBER"/>
    <property type="match status" value="1"/>
</dbReference>
<dbReference type="EC" id="6.5.1.1" evidence="2"/>
<comment type="similarity">
    <text evidence="1">Belongs to the ATP-dependent DNA ligase family.</text>
</comment>
<feature type="domain" description="ATP-dependent DNA ligase family profile" evidence="6">
    <location>
        <begin position="114"/>
        <end position="194"/>
    </location>
</feature>
<dbReference type="Gene3D" id="2.40.50.140">
    <property type="entry name" value="Nucleic acid-binding proteins"/>
    <property type="match status" value="1"/>
</dbReference>
<gene>
    <name evidence="7" type="ORF">CLV29_0882</name>
</gene>
<dbReference type="GO" id="GO:0005524">
    <property type="term" value="F:ATP binding"/>
    <property type="evidence" value="ECO:0007669"/>
    <property type="project" value="InterPro"/>
</dbReference>
<evidence type="ECO:0000256" key="5">
    <source>
        <dbReference type="SAM" id="MobiDB-lite"/>
    </source>
</evidence>
<evidence type="ECO:0000313" key="8">
    <source>
        <dbReference type="Proteomes" id="UP000295371"/>
    </source>
</evidence>
<evidence type="ECO:0000256" key="3">
    <source>
        <dbReference type="ARBA" id="ARBA00022598"/>
    </source>
</evidence>
<dbReference type="PROSITE" id="PS00697">
    <property type="entry name" value="DNA_LIGASE_A1"/>
    <property type="match status" value="1"/>
</dbReference>
<dbReference type="InterPro" id="IPR012309">
    <property type="entry name" value="DNA_ligase_ATP-dep_C"/>
</dbReference>
<proteinExistence type="inferred from homology"/>
<dbReference type="InterPro" id="IPR050191">
    <property type="entry name" value="ATP-dep_DNA_ligase"/>
</dbReference>
<reference evidence="7 8" key="1">
    <citation type="submission" date="2019-03" db="EMBL/GenBank/DDBJ databases">
        <title>Genomic Encyclopedia of Archaeal and Bacterial Type Strains, Phase II (KMG-II): from individual species to whole genera.</title>
        <authorList>
            <person name="Goeker M."/>
        </authorList>
    </citation>
    <scope>NUCLEOTIDE SEQUENCE [LARGE SCALE GENOMIC DNA]</scope>
    <source>
        <strain evidence="7 8">DSM 24323</strain>
    </source>
</reference>
<keyword evidence="3 7" id="KW-0436">Ligase</keyword>
<dbReference type="InterPro" id="IPR016059">
    <property type="entry name" value="DNA_ligase_ATP-dep_CS"/>
</dbReference>
<dbReference type="InterPro" id="IPR044119">
    <property type="entry name" value="Adenylation_LigC-like"/>
</dbReference>
<evidence type="ECO:0000259" key="6">
    <source>
        <dbReference type="PROSITE" id="PS50160"/>
    </source>
</evidence>
<keyword evidence="8" id="KW-1185">Reference proteome</keyword>
<dbReference type="GO" id="GO:0006310">
    <property type="term" value="P:DNA recombination"/>
    <property type="evidence" value="ECO:0007669"/>
    <property type="project" value="InterPro"/>
</dbReference>
<dbReference type="EMBL" id="SOAW01000001">
    <property type="protein sequence ID" value="TDT33277.1"/>
    <property type="molecule type" value="Genomic_DNA"/>
</dbReference>
<evidence type="ECO:0000256" key="1">
    <source>
        <dbReference type="ARBA" id="ARBA00007572"/>
    </source>
</evidence>
<sequence length="359" mass="40089">MDLPLKPPLKPMLAATADSIPQHMAYEPKWDGFRALIFRDHEEVRIFSRSGNELSAYFPDVIVAVKEQSPARCVLDGELVVIDGNGLKFTRLLERSGSAPYKISKLVASRPASVIVFDLLALDDRSLLDQPYAVRRELLEHVLADAEPPICLSPMTTDIEVAEQWFDEFEGNGLDGVMAKPLDGRYHPGLRSMWKIKHRRDADVVLGGFRLHKNSSPSRPLLGVMHLGVYDERGRLNWVGACSGLGFTLREQLLEVLLPLALSPGTPQWDAHPWTGPLTPDSPRRPTPGPRSGGPDEDTYLLEPELVCEVVYDHLEDDRRFRSNAAFVGFRPDKLPRECTFEALGVRTSVDLRSILGPL</sequence>
<evidence type="ECO:0000256" key="4">
    <source>
        <dbReference type="ARBA" id="ARBA00034003"/>
    </source>
</evidence>
<dbReference type="SUPFAM" id="SSF56091">
    <property type="entry name" value="DNA ligase/mRNA capping enzyme, catalytic domain"/>
    <property type="match status" value="1"/>
</dbReference>
<evidence type="ECO:0000256" key="2">
    <source>
        <dbReference type="ARBA" id="ARBA00012727"/>
    </source>
</evidence>
<name>A0A4R7J9K2_9ACTN</name>
<dbReference type="NCBIfam" id="NF006078">
    <property type="entry name" value="PRK08224.1"/>
    <property type="match status" value="1"/>
</dbReference>
<dbReference type="RefSeq" id="WP_133753817.1">
    <property type="nucleotide sequence ID" value="NZ_CP171129.1"/>
</dbReference>
<dbReference type="GO" id="GO:0003910">
    <property type="term" value="F:DNA ligase (ATP) activity"/>
    <property type="evidence" value="ECO:0007669"/>
    <property type="project" value="UniProtKB-EC"/>
</dbReference>